<protein>
    <submittedName>
        <fullName evidence="2">DUF5313 domain-containing protein</fullName>
    </submittedName>
</protein>
<keyword evidence="1" id="KW-0812">Transmembrane</keyword>
<organism evidence="2 3">
    <name type="scientific">Rhodococcus antarcticus</name>
    <dbReference type="NCBI Taxonomy" id="2987751"/>
    <lineage>
        <taxon>Bacteria</taxon>
        <taxon>Bacillati</taxon>
        <taxon>Actinomycetota</taxon>
        <taxon>Actinomycetes</taxon>
        <taxon>Mycobacteriales</taxon>
        <taxon>Nocardiaceae</taxon>
        <taxon>Rhodococcus</taxon>
    </lineage>
</organism>
<dbReference type="Pfam" id="PF17240">
    <property type="entry name" value="DUF5313"/>
    <property type="match status" value="1"/>
</dbReference>
<dbReference type="InterPro" id="IPR035197">
    <property type="entry name" value="DUF5313"/>
</dbReference>
<accession>A0ABY6P478</accession>
<proteinExistence type="predicted"/>
<keyword evidence="1" id="KW-0472">Membrane</keyword>
<name>A0ABY6P478_9NOCA</name>
<dbReference type="RefSeq" id="WP_265384565.1">
    <property type="nucleotide sequence ID" value="NZ_CP110615.1"/>
</dbReference>
<keyword evidence="3" id="KW-1185">Reference proteome</keyword>
<evidence type="ECO:0000313" key="2">
    <source>
        <dbReference type="EMBL" id="UZJ26461.1"/>
    </source>
</evidence>
<sequence length="131" mass="14853">MAHGASRPGPVRWIAYAYGRRLPASMVDWVRNDLVGPHAFVRHLLRSQVIYVPVFVLLLLLPGPFWLAFLSFLLALLLSLTYAVIYMEQNRVRRLQAHGLPGDLESAKAQATRIADRDAYEATYLPQRPGR</sequence>
<keyword evidence="1" id="KW-1133">Transmembrane helix</keyword>
<dbReference type="EMBL" id="CP110615">
    <property type="protein sequence ID" value="UZJ26461.1"/>
    <property type="molecule type" value="Genomic_DNA"/>
</dbReference>
<gene>
    <name evidence="2" type="ORF">RHODO2019_08730</name>
</gene>
<reference evidence="2" key="1">
    <citation type="submission" date="2022-10" db="EMBL/GenBank/DDBJ databases">
        <title>Rhodococcus sp.75.</title>
        <authorList>
            <person name="Sun M."/>
        </authorList>
    </citation>
    <scope>NUCLEOTIDE SEQUENCE</scope>
    <source>
        <strain evidence="2">75</strain>
    </source>
</reference>
<evidence type="ECO:0000256" key="1">
    <source>
        <dbReference type="SAM" id="Phobius"/>
    </source>
</evidence>
<dbReference type="Proteomes" id="UP001164965">
    <property type="component" value="Chromosome"/>
</dbReference>
<feature type="transmembrane region" description="Helical" evidence="1">
    <location>
        <begin position="67"/>
        <end position="87"/>
    </location>
</feature>
<evidence type="ECO:0000313" key="3">
    <source>
        <dbReference type="Proteomes" id="UP001164965"/>
    </source>
</evidence>